<sequence length="262" mass="28741">MSGQEPSTTARGPLRPRRVMRLVALLLAATLALCLAALLLSSGDSSDPRSVGEPPPEPSVFEEVESKLNSLVTARATWQVPRSLVVDQPERIGLMVGEGPSLAARIDDLIRESVPRAAGEVKVGPDVRVSLLADRGDADIEPSESVNQSTGEEVALLWTWIVRAKHPADTMQFTAHFEVPSDKHTFPVDLPLVMRVERTVGYTVRQVFVNWQTLSAIAVAAAGVVAWLTKRRWSTGLTLNRERPSRRRLKSFRAGQRRGGNR</sequence>
<gene>
    <name evidence="2" type="ORF">ADL15_40990</name>
</gene>
<keyword evidence="1" id="KW-1133">Transmembrane helix</keyword>
<keyword evidence="1" id="KW-0812">Transmembrane</keyword>
<dbReference type="AlphaFoldDB" id="A0A117MMC2"/>
<comment type="caution">
    <text evidence="2">The sequence shown here is derived from an EMBL/GenBank/DDBJ whole genome shotgun (WGS) entry which is preliminary data.</text>
</comment>
<dbReference type="Proteomes" id="UP000053244">
    <property type="component" value="Unassembled WGS sequence"/>
</dbReference>
<protein>
    <submittedName>
        <fullName evidence="2">Uncharacterized protein</fullName>
    </submittedName>
</protein>
<proteinExistence type="predicted"/>
<organism evidence="2 3">
    <name type="scientific">Actinoplanes awajinensis subsp. mycoplanecinus</name>
    <dbReference type="NCBI Taxonomy" id="135947"/>
    <lineage>
        <taxon>Bacteria</taxon>
        <taxon>Bacillati</taxon>
        <taxon>Actinomycetota</taxon>
        <taxon>Actinomycetes</taxon>
        <taxon>Micromonosporales</taxon>
        <taxon>Micromonosporaceae</taxon>
        <taxon>Actinoplanes</taxon>
    </lineage>
</organism>
<feature type="transmembrane region" description="Helical" evidence="1">
    <location>
        <begin position="208"/>
        <end position="228"/>
    </location>
</feature>
<accession>A0A117MMC2</accession>
<evidence type="ECO:0000313" key="3">
    <source>
        <dbReference type="Proteomes" id="UP000053244"/>
    </source>
</evidence>
<keyword evidence="1" id="KW-0472">Membrane</keyword>
<evidence type="ECO:0000256" key="1">
    <source>
        <dbReference type="SAM" id="Phobius"/>
    </source>
</evidence>
<name>A0A117MMC2_9ACTN</name>
<reference evidence="2 3" key="1">
    <citation type="submission" date="2015-10" db="EMBL/GenBank/DDBJ databases">
        <authorList>
            <person name="Gilbert D.G."/>
        </authorList>
    </citation>
    <scope>NUCLEOTIDE SEQUENCE [LARGE SCALE GENOMIC DNA]</scope>
    <source>
        <strain evidence="2 3">NRRL B-16712</strain>
    </source>
</reference>
<evidence type="ECO:0000313" key="2">
    <source>
        <dbReference type="EMBL" id="KUL25301.1"/>
    </source>
</evidence>
<keyword evidence="3" id="KW-1185">Reference proteome</keyword>
<dbReference type="EMBL" id="LLZH01000315">
    <property type="protein sequence ID" value="KUL25301.1"/>
    <property type="molecule type" value="Genomic_DNA"/>
</dbReference>